<keyword evidence="3" id="KW-0238">DNA-binding</keyword>
<dbReference type="PANTHER" id="PTHR43140">
    <property type="entry name" value="TYPE-1 RESTRICTION ENZYME ECOKI SPECIFICITY PROTEIN"/>
    <property type="match status" value="1"/>
</dbReference>
<dbReference type="STRING" id="272633.gene:10731941"/>
<dbReference type="InterPro" id="IPR044946">
    <property type="entry name" value="Restrct_endonuc_typeI_TRD_sf"/>
</dbReference>
<dbReference type="InParanoid" id="Q8EUU9"/>
<dbReference type="PANTHER" id="PTHR43140:SF1">
    <property type="entry name" value="TYPE I RESTRICTION ENZYME ECOKI SPECIFICITY SUBUNIT"/>
    <property type="match status" value="1"/>
</dbReference>
<accession>Q8EUU9</accession>
<dbReference type="HOGENOM" id="CLU_021095_10_4_14"/>
<evidence type="ECO:0000313" key="6">
    <source>
        <dbReference type="EMBL" id="BAC44612.1"/>
    </source>
</evidence>
<evidence type="ECO:0000256" key="2">
    <source>
        <dbReference type="ARBA" id="ARBA00022747"/>
    </source>
</evidence>
<dbReference type="InterPro" id="IPR051212">
    <property type="entry name" value="Type-I_RE_S_subunit"/>
</dbReference>
<dbReference type="InterPro" id="IPR000055">
    <property type="entry name" value="Restrct_endonuc_typeI_TRD"/>
</dbReference>
<dbReference type="Proteomes" id="UP000002522">
    <property type="component" value="Chromosome"/>
</dbReference>
<dbReference type="Pfam" id="PF01420">
    <property type="entry name" value="Methylase_S"/>
    <property type="match status" value="2"/>
</dbReference>
<proteinExistence type="inferred from homology"/>
<name>Q8EUU9_MALP2</name>
<reference evidence="6 7" key="1">
    <citation type="journal article" date="2002" name="Nucleic Acids Res.">
        <title>The complete genomic sequence of Mycoplasma penetrans, an intracellular bacterial pathogen in humans.</title>
        <authorList>
            <person name="Sasaki Y."/>
            <person name="Ishikawa J."/>
            <person name="Yamashita A."/>
            <person name="Oshima K."/>
            <person name="Kenri T."/>
            <person name="Furuya K."/>
            <person name="Yoshino C."/>
            <person name="Horino A."/>
            <person name="Shiba T."/>
            <person name="Sasaki T."/>
            <person name="Hattori M."/>
        </authorList>
    </citation>
    <scope>NUCLEOTIDE SEQUENCE [LARGE SCALE GENOMIC DNA]</scope>
    <source>
        <strain evidence="6 7">HF-2</strain>
    </source>
</reference>
<feature type="domain" description="Type I restriction modification DNA specificity" evidence="5">
    <location>
        <begin position="2"/>
        <end position="141"/>
    </location>
</feature>
<protein>
    <submittedName>
        <fullName evidence="6">Type I restriction-modification system S subunit</fullName>
    </submittedName>
</protein>
<gene>
    <name evidence="6" type="ordered locus">MYPE8190</name>
</gene>
<keyword evidence="7" id="KW-1185">Reference proteome</keyword>
<dbReference type="AlphaFoldDB" id="Q8EUU9"/>
<evidence type="ECO:0000256" key="3">
    <source>
        <dbReference type="ARBA" id="ARBA00023125"/>
    </source>
</evidence>
<keyword evidence="2" id="KW-0680">Restriction system</keyword>
<dbReference type="GO" id="GO:0003677">
    <property type="term" value="F:DNA binding"/>
    <property type="evidence" value="ECO:0007669"/>
    <property type="project" value="UniProtKB-KW"/>
</dbReference>
<evidence type="ECO:0000256" key="4">
    <source>
        <dbReference type="ARBA" id="ARBA00038652"/>
    </source>
</evidence>
<dbReference type="EMBL" id="BA000026">
    <property type="protein sequence ID" value="BAC44612.1"/>
    <property type="molecule type" value="Genomic_DNA"/>
</dbReference>
<sequence>MRLKNLGIFGMGQTILTKDMIDCGDPVYSATIEDKPLGYIQKEKNKINLKLNDFVIPARGASIGKITLIKDETATCTQTTMYMKPFSIVNSKFLFFLFKSIESYLFQSSGSAQPQITVNETIEKLIPIPPSNEQNSIYQKIIILNKSVDEYDELNINLINLDKIFKLNLKKSIIQYAIEGKLVKQDLNSETVSELVKKISEEKQKLISEGKIKKDKNESFIFEDNNCYYEKINNGKPQNIEVPFEIPENWSWVRLKTISEIYNGNSISKEEKEKKYTKCSGYDYIGTKDINFDFSINYDNGVYIPLNEKNFKIAPKNKILLCIEGGSAGKKIGITSKDVCFGNKLVCINDFLSNNLYLFYFLQSYYFKNIFNQLTTGIIGGISIQNLKNIMIPLPPKRECEKIIKITHKIISLLR</sequence>
<feature type="domain" description="Type I restriction modification DNA specificity" evidence="5">
    <location>
        <begin position="247"/>
        <end position="412"/>
    </location>
</feature>
<dbReference type="REBASE" id="6763">
    <property type="entry name" value="S.MpeORF8210AP"/>
</dbReference>
<evidence type="ECO:0000259" key="5">
    <source>
        <dbReference type="Pfam" id="PF01420"/>
    </source>
</evidence>
<evidence type="ECO:0000256" key="1">
    <source>
        <dbReference type="ARBA" id="ARBA00010923"/>
    </source>
</evidence>
<dbReference type="RefSeq" id="WP_011077641.1">
    <property type="nucleotide sequence ID" value="NC_004432.1"/>
</dbReference>
<dbReference type="eggNOG" id="COG0732">
    <property type="taxonomic scope" value="Bacteria"/>
</dbReference>
<comment type="subunit">
    <text evidence="4">The methyltransferase is composed of M and S polypeptides.</text>
</comment>
<dbReference type="GO" id="GO:0009307">
    <property type="term" value="P:DNA restriction-modification system"/>
    <property type="evidence" value="ECO:0007669"/>
    <property type="project" value="UniProtKB-KW"/>
</dbReference>
<dbReference type="Gene3D" id="3.90.220.20">
    <property type="entry name" value="DNA methylase specificity domains"/>
    <property type="match status" value="2"/>
</dbReference>
<organism evidence="6 7">
    <name type="scientific">Malacoplasma penetrans (strain HF-2)</name>
    <name type="common">Mycoplasma penetrans</name>
    <dbReference type="NCBI Taxonomy" id="272633"/>
    <lineage>
        <taxon>Bacteria</taxon>
        <taxon>Bacillati</taxon>
        <taxon>Mycoplasmatota</taxon>
        <taxon>Mycoplasmoidales</taxon>
        <taxon>Mycoplasmoidaceae</taxon>
        <taxon>Malacoplasma</taxon>
    </lineage>
</organism>
<comment type="similarity">
    <text evidence="1">Belongs to the type-I restriction system S methylase family.</text>
</comment>
<evidence type="ECO:0000313" key="7">
    <source>
        <dbReference type="Proteomes" id="UP000002522"/>
    </source>
</evidence>
<dbReference type="SUPFAM" id="SSF116734">
    <property type="entry name" value="DNA methylase specificity domain"/>
    <property type="match status" value="2"/>
</dbReference>
<dbReference type="KEGG" id="mpe:MYPE8190"/>